<feature type="domain" description="Histidine kinase" evidence="7">
    <location>
        <begin position="420"/>
        <end position="623"/>
    </location>
</feature>
<dbReference type="SUPFAM" id="SSF55781">
    <property type="entry name" value="GAF domain-like"/>
    <property type="match status" value="1"/>
</dbReference>
<name>A0A2G1WLK9_9EURY</name>
<feature type="compositionally biased region" description="Polar residues" evidence="6">
    <location>
        <begin position="529"/>
        <end position="541"/>
    </location>
</feature>
<dbReference type="InterPro" id="IPR036890">
    <property type="entry name" value="HATPase_C_sf"/>
</dbReference>
<dbReference type="EMBL" id="NHOA01000029">
    <property type="protein sequence ID" value="PHQ39843.1"/>
    <property type="molecule type" value="Genomic_DNA"/>
</dbReference>
<dbReference type="PANTHER" id="PTHR43711:SF1">
    <property type="entry name" value="HISTIDINE KINASE 1"/>
    <property type="match status" value="1"/>
</dbReference>
<sequence length="638" mass="70783">MNDSQEEAVGVLLDALPDLFFAVGEDGTMELWNDAVPEVTGYDEAALRRMTPAEFVPTADDDRVTETIAEALEAGAGTIEAELTTATGERIPYQFSLRPAPDESALAFVGIGRDIAVRKRAERDRDGILNRMRDGFFAVDDEWRITYANEKGEQLLSRAMNRPRETTLEGLHLWEEIPDAVETTFYREYNRAMETGEPVSFEEYFPPLEDWFEVRAFPDDTGLSIYFREITEEQRYRDRLEHREQVLKELHDITADRDASFAEQVQRLLVLGRAEFGTEFGSLSEIVGDKYQFEVVDADDDTIQAGDVVPLEATNCERVASRRETIAWGDVARDAPEETDRAGYTDWGISCYLGGPVYDNDGVYGTFCFYGTDTRADRFSEWEVTLVDLMSRWVSYELQREQITEKLQRQNDRLEQFASIVSHDLRGPLNVLRGRLELAEETGDPSDLAGCFDAVERMEALIDDVLSLSKAGDAIDDIELIGLRECATLAWDAAPTETASLELAADATVPADASRLQQLLENLFRNSVEHGSTGNRTSSGDSVEHGGEDVTVTVGRLEDGFYVEDDGPGIPESERGDVFDSGYTTTADGTGFGLAIVADIADAHGWTLRVAEAESGGARFELTNVGVRDGAADGQRAE</sequence>
<organism evidence="9 10">
    <name type="scientific">Halorubrum persicum</name>
    <dbReference type="NCBI Taxonomy" id="1383844"/>
    <lineage>
        <taxon>Archaea</taxon>
        <taxon>Methanobacteriati</taxon>
        <taxon>Methanobacteriota</taxon>
        <taxon>Stenosarchaea group</taxon>
        <taxon>Halobacteria</taxon>
        <taxon>Halobacteriales</taxon>
        <taxon>Haloferacaceae</taxon>
        <taxon>Halorubrum</taxon>
    </lineage>
</organism>
<evidence type="ECO:0000256" key="2">
    <source>
        <dbReference type="ARBA" id="ARBA00012438"/>
    </source>
</evidence>
<dbReference type="Pfam" id="PF01590">
    <property type="entry name" value="GAF"/>
    <property type="match status" value="1"/>
</dbReference>
<dbReference type="AlphaFoldDB" id="A0A2G1WLK9"/>
<feature type="domain" description="PAS" evidence="8">
    <location>
        <begin position="5"/>
        <end position="75"/>
    </location>
</feature>
<dbReference type="Gene3D" id="3.30.450.20">
    <property type="entry name" value="PAS domain"/>
    <property type="match status" value="2"/>
</dbReference>
<reference evidence="9 10" key="1">
    <citation type="journal article" date="2014" name="Front. Microbiol.">
        <title>Population and genomic analysis of the genus Halorubrum.</title>
        <authorList>
            <person name="Fullmer M.S."/>
            <person name="Soucy S.M."/>
            <person name="Swithers K.S."/>
            <person name="Makkay A.M."/>
            <person name="Wheeler R."/>
            <person name="Ventosa A."/>
            <person name="Gogarten J.P."/>
            <person name="Papke R.T."/>
        </authorList>
    </citation>
    <scope>NUCLEOTIDE SEQUENCE [LARGE SCALE GENOMIC DNA]</scope>
    <source>
        <strain evidence="9 10">C49</strain>
    </source>
</reference>
<dbReference type="InterPro" id="IPR050736">
    <property type="entry name" value="Sensor_HK_Regulatory"/>
</dbReference>
<keyword evidence="4 9" id="KW-0418">Kinase</keyword>
<keyword evidence="5" id="KW-0902">Two-component regulatory system</keyword>
<comment type="catalytic activity">
    <reaction evidence="1">
        <text>ATP + protein L-histidine = ADP + protein N-phospho-L-histidine.</text>
        <dbReference type="EC" id="2.7.13.3"/>
    </reaction>
</comment>
<dbReference type="PROSITE" id="PS50109">
    <property type="entry name" value="HIS_KIN"/>
    <property type="match status" value="1"/>
</dbReference>
<dbReference type="PANTHER" id="PTHR43711">
    <property type="entry name" value="TWO-COMPONENT HISTIDINE KINASE"/>
    <property type="match status" value="1"/>
</dbReference>
<feature type="region of interest" description="Disordered" evidence="6">
    <location>
        <begin position="527"/>
        <end position="548"/>
    </location>
</feature>
<evidence type="ECO:0000259" key="8">
    <source>
        <dbReference type="PROSITE" id="PS50112"/>
    </source>
</evidence>
<evidence type="ECO:0000256" key="5">
    <source>
        <dbReference type="ARBA" id="ARBA00023012"/>
    </source>
</evidence>
<evidence type="ECO:0000256" key="6">
    <source>
        <dbReference type="SAM" id="MobiDB-lite"/>
    </source>
</evidence>
<dbReference type="Proteomes" id="UP000222824">
    <property type="component" value="Unassembled WGS sequence"/>
</dbReference>
<dbReference type="InterPro" id="IPR013656">
    <property type="entry name" value="PAS_4"/>
</dbReference>
<dbReference type="InterPro" id="IPR003594">
    <property type="entry name" value="HATPase_dom"/>
</dbReference>
<comment type="caution">
    <text evidence="9">The sequence shown here is derived from an EMBL/GenBank/DDBJ whole genome shotgun (WGS) entry which is preliminary data.</text>
</comment>
<dbReference type="GO" id="GO:0000155">
    <property type="term" value="F:phosphorelay sensor kinase activity"/>
    <property type="evidence" value="ECO:0007669"/>
    <property type="project" value="InterPro"/>
</dbReference>
<evidence type="ECO:0000313" key="9">
    <source>
        <dbReference type="EMBL" id="PHQ39843.1"/>
    </source>
</evidence>
<evidence type="ECO:0000256" key="4">
    <source>
        <dbReference type="ARBA" id="ARBA00022777"/>
    </source>
</evidence>
<dbReference type="RefSeq" id="WP_180271715.1">
    <property type="nucleotide sequence ID" value="NZ_NHOA01000029.1"/>
</dbReference>
<dbReference type="OrthoDB" id="8127at2157"/>
<dbReference type="Gene3D" id="1.10.287.130">
    <property type="match status" value="1"/>
</dbReference>
<accession>A0A2G1WLK9</accession>
<dbReference type="EC" id="2.7.13.3" evidence="2"/>
<dbReference type="SUPFAM" id="SSF47384">
    <property type="entry name" value="Homodimeric domain of signal transducing histidine kinase"/>
    <property type="match status" value="1"/>
</dbReference>
<protein>
    <recommendedName>
        <fullName evidence="2">histidine kinase</fullName>
        <ecNumber evidence="2">2.7.13.3</ecNumber>
    </recommendedName>
</protein>
<dbReference type="SMART" id="SM00091">
    <property type="entry name" value="PAS"/>
    <property type="match status" value="2"/>
</dbReference>
<dbReference type="Pfam" id="PF00512">
    <property type="entry name" value="HisKA"/>
    <property type="match status" value="1"/>
</dbReference>
<dbReference type="SMART" id="SM00388">
    <property type="entry name" value="HisKA"/>
    <property type="match status" value="1"/>
</dbReference>
<dbReference type="CDD" id="cd00075">
    <property type="entry name" value="HATPase"/>
    <property type="match status" value="1"/>
</dbReference>
<keyword evidence="10" id="KW-1185">Reference proteome</keyword>
<dbReference type="InterPro" id="IPR000014">
    <property type="entry name" value="PAS"/>
</dbReference>
<dbReference type="Pfam" id="PF08448">
    <property type="entry name" value="PAS_4"/>
    <property type="match status" value="2"/>
</dbReference>
<dbReference type="SUPFAM" id="SSF55785">
    <property type="entry name" value="PYP-like sensor domain (PAS domain)"/>
    <property type="match status" value="2"/>
</dbReference>
<dbReference type="SUPFAM" id="SSF55874">
    <property type="entry name" value="ATPase domain of HSP90 chaperone/DNA topoisomerase II/histidine kinase"/>
    <property type="match status" value="1"/>
</dbReference>
<dbReference type="CDD" id="cd00082">
    <property type="entry name" value="HisKA"/>
    <property type="match status" value="1"/>
</dbReference>
<dbReference type="InterPro" id="IPR003018">
    <property type="entry name" value="GAF"/>
</dbReference>
<dbReference type="Gene3D" id="3.30.565.10">
    <property type="entry name" value="Histidine kinase-like ATPase, C-terminal domain"/>
    <property type="match status" value="1"/>
</dbReference>
<dbReference type="InterPro" id="IPR035965">
    <property type="entry name" value="PAS-like_dom_sf"/>
</dbReference>
<dbReference type="PROSITE" id="PS50112">
    <property type="entry name" value="PAS"/>
    <property type="match status" value="1"/>
</dbReference>
<evidence type="ECO:0000256" key="1">
    <source>
        <dbReference type="ARBA" id="ARBA00000085"/>
    </source>
</evidence>
<dbReference type="InterPro" id="IPR003661">
    <property type="entry name" value="HisK_dim/P_dom"/>
</dbReference>
<proteinExistence type="predicted"/>
<evidence type="ECO:0000259" key="7">
    <source>
        <dbReference type="PROSITE" id="PS50109"/>
    </source>
</evidence>
<dbReference type="InterPro" id="IPR036097">
    <property type="entry name" value="HisK_dim/P_sf"/>
</dbReference>
<dbReference type="CDD" id="cd00130">
    <property type="entry name" value="PAS"/>
    <property type="match status" value="2"/>
</dbReference>
<keyword evidence="3" id="KW-0808">Transferase</keyword>
<dbReference type="SMART" id="SM00387">
    <property type="entry name" value="HATPase_c"/>
    <property type="match status" value="1"/>
</dbReference>
<evidence type="ECO:0000256" key="3">
    <source>
        <dbReference type="ARBA" id="ARBA00022679"/>
    </source>
</evidence>
<dbReference type="Gene3D" id="3.30.450.40">
    <property type="match status" value="1"/>
</dbReference>
<dbReference type="InterPro" id="IPR005467">
    <property type="entry name" value="His_kinase_dom"/>
</dbReference>
<evidence type="ECO:0000313" key="10">
    <source>
        <dbReference type="Proteomes" id="UP000222824"/>
    </source>
</evidence>
<dbReference type="NCBIfam" id="TIGR00229">
    <property type="entry name" value="sensory_box"/>
    <property type="match status" value="1"/>
</dbReference>
<dbReference type="Pfam" id="PF02518">
    <property type="entry name" value="HATPase_c"/>
    <property type="match status" value="1"/>
</dbReference>
<dbReference type="InterPro" id="IPR029016">
    <property type="entry name" value="GAF-like_dom_sf"/>
</dbReference>
<gene>
    <name evidence="9" type="ORF">DJ69_03920</name>
</gene>